<keyword evidence="8" id="KW-1185">Reference proteome</keyword>
<evidence type="ECO:0000256" key="1">
    <source>
        <dbReference type="ARBA" id="ARBA00022679"/>
    </source>
</evidence>
<name>A0ABX0XSV1_9ACTN</name>
<feature type="transmembrane region" description="Helical" evidence="5">
    <location>
        <begin position="126"/>
        <end position="142"/>
    </location>
</feature>
<keyword evidence="1" id="KW-0808">Transferase</keyword>
<dbReference type="PANTHER" id="PTHR24421">
    <property type="entry name" value="NITRATE/NITRITE SENSOR PROTEIN NARX-RELATED"/>
    <property type="match status" value="1"/>
</dbReference>
<protein>
    <recommendedName>
        <fullName evidence="6">Histidine kinase domain-containing protein</fullName>
    </recommendedName>
</protein>
<evidence type="ECO:0000256" key="2">
    <source>
        <dbReference type="ARBA" id="ARBA00022777"/>
    </source>
</evidence>
<dbReference type="SUPFAM" id="SSF55874">
    <property type="entry name" value="ATPase domain of HSP90 chaperone/DNA topoisomerase II/histidine kinase"/>
    <property type="match status" value="1"/>
</dbReference>
<organism evidence="7 8">
    <name type="scientific">Planosporangium thailandense</name>
    <dbReference type="NCBI Taxonomy" id="765197"/>
    <lineage>
        <taxon>Bacteria</taxon>
        <taxon>Bacillati</taxon>
        <taxon>Actinomycetota</taxon>
        <taxon>Actinomycetes</taxon>
        <taxon>Micromonosporales</taxon>
        <taxon>Micromonosporaceae</taxon>
        <taxon>Planosporangium</taxon>
    </lineage>
</organism>
<feature type="transmembrane region" description="Helical" evidence="5">
    <location>
        <begin position="182"/>
        <end position="207"/>
    </location>
</feature>
<feature type="transmembrane region" description="Helical" evidence="5">
    <location>
        <begin position="149"/>
        <end position="170"/>
    </location>
</feature>
<dbReference type="PROSITE" id="PS50109">
    <property type="entry name" value="HIS_KIN"/>
    <property type="match status" value="1"/>
</dbReference>
<dbReference type="Pfam" id="PF07730">
    <property type="entry name" value="HisKA_3"/>
    <property type="match status" value="1"/>
</dbReference>
<evidence type="ECO:0000256" key="4">
    <source>
        <dbReference type="SAM" id="MobiDB-lite"/>
    </source>
</evidence>
<dbReference type="InterPro" id="IPR036890">
    <property type="entry name" value="HATPase_C_sf"/>
</dbReference>
<dbReference type="SUPFAM" id="SSF50156">
    <property type="entry name" value="PDZ domain-like"/>
    <property type="match status" value="1"/>
</dbReference>
<feature type="transmembrane region" description="Helical" evidence="5">
    <location>
        <begin position="219"/>
        <end position="237"/>
    </location>
</feature>
<feature type="transmembrane region" description="Helical" evidence="5">
    <location>
        <begin position="343"/>
        <end position="365"/>
    </location>
</feature>
<feature type="region of interest" description="Disordered" evidence="4">
    <location>
        <begin position="684"/>
        <end position="708"/>
    </location>
</feature>
<proteinExistence type="predicted"/>
<dbReference type="Proteomes" id="UP000722989">
    <property type="component" value="Unassembled WGS sequence"/>
</dbReference>
<evidence type="ECO:0000313" key="7">
    <source>
        <dbReference type="EMBL" id="NJC69058.1"/>
    </source>
</evidence>
<dbReference type="RefSeq" id="WP_167923916.1">
    <property type="nucleotide sequence ID" value="NZ_JAATVY010000002.1"/>
</dbReference>
<feature type="transmembrane region" description="Helical" evidence="5">
    <location>
        <begin position="7"/>
        <end position="29"/>
    </location>
</feature>
<reference evidence="7 8" key="1">
    <citation type="submission" date="2020-03" db="EMBL/GenBank/DDBJ databases">
        <title>WGS of the type strain of Planosporangium spp.</title>
        <authorList>
            <person name="Thawai C."/>
        </authorList>
    </citation>
    <scope>NUCLEOTIDE SEQUENCE [LARGE SCALE GENOMIC DNA]</scope>
    <source>
        <strain evidence="7 8">TBRC 5610</strain>
    </source>
</reference>
<dbReference type="EMBL" id="JAATVY010000002">
    <property type="protein sequence ID" value="NJC69058.1"/>
    <property type="molecule type" value="Genomic_DNA"/>
</dbReference>
<dbReference type="InterPro" id="IPR050482">
    <property type="entry name" value="Sensor_HK_TwoCompSys"/>
</dbReference>
<dbReference type="InterPro" id="IPR005467">
    <property type="entry name" value="His_kinase_dom"/>
</dbReference>
<evidence type="ECO:0000313" key="8">
    <source>
        <dbReference type="Proteomes" id="UP000722989"/>
    </source>
</evidence>
<dbReference type="SMART" id="SM00387">
    <property type="entry name" value="HATPase_c"/>
    <property type="match status" value="1"/>
</dbReference>
<feature type="domain" description="Histidine kinase" evidence="6">
    <location>
        <begin position="550"/>
        <end position="739"/>
    </location>
</feature>
<comment type="caution">
    <text evidence="7">The sequence shown here is derived from an EMBL/GenBank/DDBJ whole genome shotgun (WGS) entry which is preliminary data.</text>
</comment>
<dbReference type="Gene3D" id="1.20.5.1930">
    <property type="match status" value="1"/>
</dbReference>
<sequence length="743" mass="78779">MRRSRRWAVGIVIWLIGVPALLFAVKALLPSDNVLTAPPGSGEAAGVVALQPVGTVPGIQGGDVLLAVDGVPVSAYLRGERPARSVHAGDVLTYRIRHGSDVRDVPVRVAARPDLLNLITAGEPDAALVSLAMLGLACWLLWRRPGELAAHAFLIFAAGWASDDVSSWAWTTPLDLVARPWAAVWSLAGIGGYLVTGISMLLFALAFPRPVGWFRRRPWLPVAAAPLLFCAVMAGRAVIEGPRIDHLGGSDIVAELVWEPCVLGALLLMLVRWVRLRKDAEARRRAQIVLLGFATAIAAILVGKWIAVPAGTWGFGLLLLIFPASVAVAVVKRDLFELDLALNRGLVAVVCGAVLLGLYLGAAAVTVALSGQHGPSAALPGAGLVAVAFAPVRAAAQRVITHRLFGTGGDPQLVLHRLGVRLEASDDPESLLSAVVDTAAESLRLPYVAVELWSDAGWQATRQRGRRPANVESTLESFDISVGDQVVGRLVVAPRPDAKTLSPLDRQLLSDLARHSGVAARVVGLLTDLRTAQQRLLVAREEERFRIHRDLHDGLGSRLAGLALHLEVAADLAGDGELSALTRRMHGEATRATEDVRRIVRELRPGELEELGLSAAVAAAAARLRSPNAPAFDLDTPSLLPELPAEVEDAAYKICLEAMTNVIRHSRATRCRIQLRDTGNELELEISDDGQGLDADGDDPSGGGTGLRSMRDRAAAAGGTVTITGDTGTTVLARLPLARQVAS</sequence>
<feature type="transmembrane region" description="Helical" evidence="5">
    <location>
        <begin position="286"/>
        <end position="307"/>
    </location>
</feature>
<accession>A0ABX0XSV1</accession>
<dbReference type="Gene3D" id="2.30.42.10">
    <property type="match status" value="1"/>
</dbReference>
<evidence type="ECO:0000256" key="3">
    <source>
        <dbReference type="ARBA" id="ARBA00023012"/>
    </source>
</evidence>
<dbReference type="InterPro" id="IPR011712">
    <property type="entry name" value="Sig_transdc_His_kin_sub3_dim/P"/>
</dbReference>
<keyword evidence="5" id="KW-0472">Membrane</keyword>
<dbReference type="InterPro" id="IPR036034">
    <property type="entry name" value="PDZ_sf"/>
</dbReference>
<dbReference type="InterPro" id="IPR003594">
    <property type="entry name" value="HATPase_dom"/>
</dbReference>
<feature type="transmembrane region" description="Helical" evidence="5">
    <location>
        <begin position="313"/>
        <end position="331"/>
    </location>
</feature>
<gene>
    <name evidence="7" type="ORF">HC031_04870</name>
</gene>
<evidence type="ECO:0000256" key="5">
    <source>
        <dbReference type="SAM" id="Phobius"/>
    </source>
</evidence>
<keyword evidence="3" id="KW-0902">Two-component regulatory system</keyword>
<feature type="transmembrane region" description="Helical" evidence="5">
    <location>
        <begin position="257"/>
        <end position="274"/>
    </location>
</feature>
<evidence type="ECO:0000259" key="6">
    <source>
        <dbReference type="PROSITE" id="PS50109"/>
    </source>
</evidence>
<dbReference type="Pfam" id="PF02518">
    <property type="entry name" value="HATPase_c"/>
    <property type="match status" value="1"/>
</dbReference>
<dbReference type="Gene3D" id="3.30.565.10">
    <property type="entry name" value="Histidine kinase-like ATPase, C-terminal domain"/>
    <property type="match status" value="1"/>
</dbReference>
<keyword evidence="5" id="KW-1133">Transmembrane helix</keyword>
<dbReference type="CDD" id="cd16917">
    <property type="entry name" value="HATPase_UhpB-NarQ-NarX-like"/>
    <property type="match status" value="1"/>
</dbReference>
<keyword evidence="5" id="KW-0812">Transmembrane</keyword>
<keyword evidence="2" id="KW-0418">Kinase</keyword>